<keyword evidence="1" id="KW-0547">Nucleotide-binding</keyword>
<dbReference type="Proteomes" id="UP000321181">
    <property type="component" value="Unassembled WGS sequence"/>
</dbReference>
<dbReference type="Gene3D" id="3.40.630.30">
    <property type="match status" value="1"/>
</dbReference>
<dbReference type="GO" id="GO:0016747">
    <property type="term" value="F:acyltransferase activity, transferring groups other than amino-acyl groups"/>
    <property type="evidence" value="ECO:0007669"/>
    <property type="project" value="InterPro"/>
</dbReference>
<keyword evidence="6" id="KW-1185">Reference proteome</keyword>
<dbReference type="GO" id="GO:0005524">
    <property type="term" value="F:ATP binding"/>
    <property type="evidence" value="ECO:0007669"/>
    <property type="project" value="UniProtKB-UniRule"/>
</dbReference>
<name>A0A512DB30_9CELL</name>
<dbReference type="InterPro" id="IPR003781">
    <property type="entry name" value="CoA-bd"/>
</dbReference>
<dbReference type="PROSITE" id="PS50975">
    <property type="entry name" value="ATP_GRASP"/>
    <property type="match status" value="1"/>
</dbReference>
<dbReference type="SUPFAM" id="SSF55729">
    <property type="entry name" value="Acyl-CoA N-acyltransferases (Nat)"/>
    <property type="match status" value="1"/>
</dbReference>
<dbReference type="SUPFAM" id="SSF52210">
    <property type="entry name" value="Succinyl-CoA synthetase domains"/>
    <property type="match status" value="2"/>
</dbReference>
<protein>
    <submittedName>
        <fullName evidence="5">GNAT family N-acetyltransferase</fullName>
    </submittedName>
</protein>
<evidence type="ECO:0000256" key="1">
    <source>
        <dbReference type="PROSITE-ProRule" id="PRU00409"/>
    </source>
</evidence>
<keyword evidence="5" id="KW-0808">Transferase</keyword>
<dbReference type="SUPFAM" id="SSF56059">
    <property type="entry name" value="Glutathione synthetase ATP-binding domain-like"/>
    <property type="match status" value="1"/>
</dbReference>
<organism evidence="5 6">
    <name type="scientific">Cellulomonas aerilata</name>
    <dbReference type="NCBI Taxonomy" id="515326"/>
    <lineage>
        <taxon>Bacteria</taxon>
        <taxon>Bacillati</taxon>
        <taxon>Actinomycetota</taxon>
        <taxon>Actinomycetes</taxon>
        <taxon>Micrococcales</taxon>
        <taxon>Cellulomonadaceae</taxon>
        <taxon>Cellulomonas</taxon>
    </lineage>
</organism>
<sequence length="957" mass="101615">MAGPTDPRPEPAPYPEGWEADVVLRDGGTAHIRPITPADAPALQAFHVAQSEHSIYLRFFAALERLPDRDLARFTQVDHVDRVALIAVQSAHAEHLDPGSAEPGEPREPEEAGRPGRLDTADPGEPAEVIIGVARYDRITADEAEVAFNVSDAHSGRGLGSVLLEHLAAAAREVGVRRFTADVLPQNGRMIAVFREAGYEVRQTVDDGVVTVVFDIDPTDRSLAVTADREHRAEARSMQRLLGARSVLLVGAARAPEDSALDLVVKRAFASLSRSGTRELHVVGLPETHGHGHLPLQEWWSQPGSAPGEPTLVERWERLADVPRTIELAVVALPPRDVVSVVRRLGPLGVRSVIVLSTGFAETGEGGLVLQRELVRAAHSAGMRLVGPASYGLFDAAAQPPFNASLTEELPPPGSLGLFCQSAPMSVPILASVANRRLGVSSFVSAGHRADVSGNDLMQFWEEDPATEVVGLFLESIGNPRKFSRIARRLATAKPVVVVTAGKSGQVVPPGHAVRATRSPRRTLEEVFRQSGVVRAANTHEMLDVAQLFASQPLPAGRRVGIIAGASSMAALVAEAAAAAQLDHRGRVVWFGDDTPEEDLRASVRDLYRGGECDAVVVVHVPTVGTASPRVVRAVADAAAGSAVTTVACVLGLHGITDALTATDDEGRRWTVPAYSTPEGAVTALGAVVRYATWRSTDRGRPVTPAGIDRNRARRLIQGHLAAAVSGNGPVRLLPADAAELLGCYGVRLWPSRTVAGPDEAVAAAQELGWPVAVKSTASRLRHRADLGGVRLDIDGPDELRSDIAQLQERAAHLGAPYAPLEVQRMAPSGVACVVRTTEDPLFGPVVSFGLAGDATELLGDIGYGIPPLTDVDIAEMVRSVRAAPRLFGYRGLPPADIDALEDVIARLSVMASDHAELRVLELHPVVVAEHGAAVLSARIDLASARRTDTSRRSLPT</sequence>
<dbReference type="Gene3D" id="3.30.1490.20">
    <property type="entry name" value="ATP-grasp fold, A domain"/>
    <property type="match status" value="1"/>
</dbReference>
<evidence type="ECO:0000313" key="6">
    <source>
        <dbReference type="Proteomes" id="UP000321181"/>
    </source>
</evidence>
<proteinExistence type="predicted"/>
<dbReference type="Pfam" id="PF00583">
    <property type="entry name" value="Acetyltransf_1"/>
    <property type="match status" value="1"/>
</dbReference>
<feature type="domain" description="N-acetyltransferase" evidence="4">
    <location>
        <begin position="72"/>
        <end position="228"/>
    </location>
</feature>
<dbReference type="OrthoDB" id="190266at2"/>
<dbReference type="CDD" id="cd04301">
    <property type="entry name" value="NAT_SF"/>
    <property type="match status" value="1"/>
</dbReference>
<dbReference type="Gene3D" id="3.40.50.720">
    <property type="entry name" value="NAD(P)-binding Rossmann-like Domain"/>
    <property type="match status" value="1"/>
</dbReference>
<feature type="domain" description="ATP-grasp" evidence="3">
    <location>
        <begin position="739"/>
        <end position="951"/>
    </location>
</feature>
<dbReference type="PANTHER" id="PTHR42793:SF1">
    <property type="entry name" value="PEPTIDYL-LYSINE N-ACETYLTRANSFERASE PATZ"/>
    <property type="match status" value="1"/>
</dbReference>
<dbReference type="InterPro" id="IPR000182">
    <property type="entry name" value="GNAT_dom"/>
</dbReference>
<dbReference type="InterPro" id="IPR013815">
    <property type="entry name" value="ATP_grasp_subdomain_1"/>
</dbReference>
<dbReference type="PROSITE" id="PS51186">
    <property type="entry name" value="GNAT"/>
    <property type="match status" value="1"/>
</dbReference>
<dbReference type="Pfam" id="PF13607">
    <property type="entry name" value="Succ_CoA_lig"/>
    <property type="match status" value="1"/>
</dbReference>
<dbReference type="Gene3D" id="3.30.470.20">
    <property type="entry name" value="ATP-grasp fold, B domain"/>
    <property type="match status" value="1"/>
</dbReference>
<dbReference type="InterPro" id="IPR032875">
    <property type="entry name" value="Succ_CoA_lig_flav_dom"/>
</dbReference>
<keyword evidence="1" id="KW-0067">ATP-binding</keyword>
<dbReference type="Gene3D" id="3.40.50.261">
    <property type="entry name" value="Succinyl-CoA synthetase domains"/>
    <property type="match status" value="2"/>
</dbReference>
<feature type="region of interest" description="Disordered" evidence="2">
    <location>
        <begin position="93"/>
        <end position="124"/>
    </location>
</feature>
<dbReference type="EMBL" id="BJYY01000012">
    <property type="protein sequence ID" value="GEO33691.1"/>
    <property type="molecule type" value="Genomic_DNA"/>
</dbReference>
<evidence type="ECO:0000256" key="2">
    <source>
        <dbReference type="SAM" id="MobiDB-lite"/>
    </source>
</evidence>
<dbReference type="Pfam" id="PF13549">
    <property type="entry name" value="ATP-grasp_5"/>
    <property type="match status" value="1"/>
</dbReference>
<feature type="compositionally biased region" description="Basic and acidic residues" evidence="2">
    <location>
        <begin position="104"/>
        <end position="120"/>
    </location>
</feature>
<dbReference type="PANTHER" id="PTHR42793">
    <property type="entry name" value="COA BINDING DOMAIN CONTAINING PROTEIN"/>
    <property type="match status" value="1"/>
</dbReference>
<dbReference type="InterPro" id="IPR036291">
    <property type="entry name" value="NAD(P)-bd_dom_sf"/>
</dbReference>
<evidence type="ECO:0000259" key="3">
    <source>
        <dbReference type="PROSITE" id="PS50975"/>
    </source>
</evidence>
<evidence type="ECO:0000259" key="4">
    <source>
        <dbReference type="PROSITE" id="PS51186"/>
    </source>
</evidence>
<comment type="caution">
    <text evidence="5">The sequence shown here is derived from an EMBL/GenBank/DDBJ whole genome shotgun (WGS) entry which is preliminary data.</text>
</comment>
<evidence type="ECO:0000313" key="5">
    <source>
        <dbReference type="EMBL" id="GEO33691.1"/>
    </source>
</evidence>
<reference evidence="5 6" key="1">
    <citation type="submission" date="2019-07" db="EMBL/GenBank/DDBJ databases">
        <title>Whole genome shotgun sequence of Cellulomonas aerilata NBRC 106308.</title>
        <authorList>
            <person name="Hosoyama A."/>
            <person name="Uohara A."/>
            <person name="Ohji S."/>
            <person name="Ichikawa N."/>
        </authorList>
    </citation>
    <scope>NUCLEOTIDE SEQUENCE [LARGE SCALE GENOMIC DNA]</scope>
    <source>
        <strain evidence="5 6">NBRC 106308</strain>
    </source>
</reference>
<gene>
    <name evidence="5" type="ORF">CAE01nite_14160</name>
</gene>
<dbReference type="InterPro" id="IPR016181">
    <property type="entry name" value="Acyl_CoA_acyltransferase"/>
</dbReference>
<dbReference type="InterPro" id="IPR016102">
    <property type="entry name" value="Succinyl-CoA_synth-like"/>
</dbReference>
<dbReference type="RefSeq" id="WP_146902070.1">
    <property type="nucleotide sequence ID" value="NZ_BAAARM010000002.1"/>
</dbReference>
<accession>A0A512DB30</accession>
<dbReference type="SUPFAM" id="SSF51735">
    <property type="entry name" value="NAD(P)-binding Rossmann-fold domains"/>
    <property type="match status" value="1"/>
</dbReference>
<dbReference type="Pfam" id="PF13380">
    <property type="entry name" value="CoA_binding_2"/>
    <property type="match status" value="1"/>
</dbReference>
<dbReference type="AlphaFoldDB" id="A0A512DB30"/>
<dbReference type="GO" id="GO:0046872">
    <property type="term" value="F:metal ion binding"/>
    <property type="evidence" value="ECO:0007669"/>
    <property type="project" value="InterPro"/>
</dbReference>
<dbReference type="InterPro" id="IPR011761">
    <property type="entry name" value="ATP-grasp"/>
</dbReference>